<evidence type="ECO:0000256" key="3">
    <source>
        <dbReference type="SAM" id="MobiDB-lite"/>
    </source>
</evidence>
<dbReference type="InParanoid" id="A0A545AVQ8"/>
<keyword evidence="1" id="KW-0805">Transcription regulation</keyword>
<evidence type="ECO:0000259" key="5">
    <source>
        <dbReference type="Pfam" id="PF13490"/>
    </source>
</evidence>
<feature type="region of interest" description="Disordered" evidence="3">
    <location>
        <begin position="83"/>
        <end position="146"/>
    </location>
</feature>
<keyword evidence="2" id="KW-0804">Transcription</keyword>
<feature type="compositionally biased region" description="Polar residues" evidence="3">
    <location>
        <begin position="110"/>
        <end position="132"/>
    </location>
</feature>
<proteinExistence type="predicted"/>
<keyword evidence="7" id="KW-1185">Reference proteome</keyword>
<dbReference type="Pfam" id="PF13490">
    <property type="entry name" value="zf-HC2"/>
    <property type="match status" value="1"/>
</dbReference>
<feature type="region of interest" description="Disordered" evidence="3">
    <location>
        <begin position="181"/>
        <end position="200"/>
    </location>
</feature>
<reference evidence="6 7" key="1">
    <citation type="submission" date="2019-07" db="EMBL/GenBank/DDBJ databases">
        <title>Cryptosporangium phraense sp. nov., isolated from plant litter.</title>
        <authorList>
            <person name="Suriyachadkun C."/>
        </authorList>
    </citation>
    <scope>NUCLEOTIDE SEQUENCE [LARGE SCALE GENOMIC DNA]</scope>
    <source>
        <strain evidence="6 7">A-T 5661</strain>
    </source>
</reference>
<feature type="compositionally biased region" description="Polar residues" evidence="3">
    <location>
        <begin position="181"/>
        <end position="196"/>
    </location>
</feature>
<dbReference type="RefSeq" id="WP_142704287.1">
    <property type="nucleotide sequence ID" value="NZ_VIRS01000005.1"/>
</dbReference>
<evidence type="ECO:0000313" key="7">
    <source>
        <dbReference type="Proteomes" id="UP000317982"/>
    </source>
</evidence>
<feature type="compositionally biased region" description="Low complexity" evidence="3">
    <location>
        <begin position="83"/>
        <end position="96"/>
    </location>
</feature>
<feature type="transmembrane region" description="Helical" evidence="4">
    <location>
        <begin position="151"/>
        <end position="175"/>
    </location>
</feature>
<name>A0A545AVQ8_9ACTN</name>
<dbReference type="Gene3D" id="1.10.10.1320">
    <property type="entry name" value="Anti-sigma factor, zinc-finger domain"/>
    <property type="match status" value="1"/>
</dbReference>
<dbReference type="InterPro" id="IPR027383">
    <property type="entry name" value="Znf_put"/>
</dbReference>
<evidence type="ECO:0000256" key="1">
    <source>
        <dbReference type="ARBA" id="ARBA00023015"/>
    </source>
</evidence>
<feature type="domain" description="Putative zinc-finger" evidence="5">
    <location>
        <begin position="5"/>
        <end position="37"/>
    </location>
</feature>
<dbReference type="OrthoDB" id="4333245at2"/>
<comment type="caution">
    <text evidence="6">The sequence shown here is derived from an EMBL/GenBank/DDBJ whole genome shotgun (WGS) entry which is preliminary data.</text>
</comment>
<protein>
    <recommendedName>
        <fullName evidence="5">Putative zinc-finger domain-containing protein</fullName>
    </recommendedName>
</protein>
<keyword evidence="4" id="KW-0472">Membrane</keyword>
<dbReference type="EMBL" id="VIRS01000005">
    <property type="protein sequence ID" value="TQS45422.1"/>
    <property type="molecule type" value="Genomic_DNA"/>
</dbReference>
<accession>A0A545AVQ8</accession>
<evidence type="ECO:0000313" key="6">
    <source>
        <dbReference type="EMBL" id="TQS45422.1"/>
    </source>
</evidence>
<keyword evidence="4" id="KW-0812">Transmembrane</keyword>
<keyword evidence="4" id="KW-1133">Transmembrane helix</keyword>
<dbReference type="AlphaFoldDB" id="A0A545AVQ8"/>
<dbReference type="InterPro" id="IPR041916">
    <property type="entry name" value="Anti_sigma_zinc_sf"/>
</dbReference>
<dbReference type="Proteomes" id="UP000317982">
    <property type="component" value="Unassembled WGS sequence"/>
</dbReference>
<evidence type="ECO:0000256" key="2">
    <source>
        <dbReference type="ARBA" id="ARBA00023163"/>
    </source>
</evidence>
<sequence length="300" mass="30810">MTEIQCRELVGAYAVGALEPPEAARLADHLLTCTRCRHELDEAEETAALMAAVPPESFIDELASPNDPLFLRTLEAIRFEAASTPPAAAPPARETPSPAPRLRAVPGSGRSEQAGGSRTSDPNFPGWSGQTARSHRARPRAGSGAQQRRHLAWAGAAAAAVLVLGGGVLLGVNLAGDDGSTTRTTTVADQNPTTGPATPEVGGAQAVFRGDAATGAHLEVSATGYDTYTRLEVTGTKLPPNTKVQIVAQDGINTEVPAADATTDASGSFSVEVPAKLADVQGVTVKTPAGETLVSAVRPK</sequence>
<evidence type="ECO:0000256" key="4">
    <source>
        <dbReference type="SAM" id="Phobius"/>
    </source>
</evidence>
<organism evidence="6 7">
    <name type="scientific">Cryptosporangium phraense</name>
    <dbReference type="NCBI Taxonomy" id="2593070"/>
    <lineage>
        <taxon>Bacteria</taxon>
        <taxon>Bacillati</taxon>
        <taxon>Actinomycetota</taxon>
        <taxon>Actinomycetes</taxon>
        <taxon>Cryptosporangiales</taxon>
        <taxon>Cryptosporangiaceae</taxon>
        <taxon>Cryptosporangium</taxon>
    </lineage>
</organism>
<gene>
    <name evidence="6" type="ORF">FL583_10090</name>
</gene>